<comment type="subcellular location">
    <subcellularLocation>
        <location evidence="2">Cytoplasm</location>
    </subcellularLocation>
    <subcellularLocation>
        <location evidence="1">Nucleus</location>
    </subcellularLocation>
</comment>
<dbReference type="GO" id="GO:0034599">
    <property type="term" value="P:cellular response to oxidative stress"/>
    <property type="evidence" value="ECO:0007669"/>
    <property type="project" value="UniProtKB-ARBA"/>
</dbReference>
<dbReference type="Proteomes" id="UP000644660">
    <property type="component" value="Unassembled WGS sequence"/>
</dbReference>
<feature type="coiled-coil region" evidence="7">
    <location>
        <begin position="70"/>
        <end position="104"/>
    </location>
</feature>
<reference evidence="10 11" key="1">
    <citation type="submission" date="2020-05" db="EMBL/GenBank/DDBJ databases">
        <authorList>
            <person name="Casaregola S."/>
            <person name="Devillers H."/>
            <person name="Grondin C."/>
        </authorList>
    </citation>
    <scope>NUCLEOTIDE SEQUENCE [LARGE SCALE GENOMIC DNA]</scope>
    <source>
        <strain evidence="10 11">CLIB 1767</strain>
    </source>
</reference>
<feature type="region of interest" description="Disordered" evidence="8">
    <location>
        <begin position="144"/>
        <end position="163"/>
    </location>
</feature>
<dbReference type="InterPro" id="IPR050936">
    <property type="entry name" value="AP-1-like"/>
</dbReference>
<evidence type="ECO:0000256" key="2">
    <source>
        <dbReference type="ARBA" id="ARBA00004496"/>
    </source>
</evidence>
<feature type="compositionally biased region" description="Basic and acidic residues" evidence="8">
    <location>
        <begin position="46"/>
        <end position="63"/>
    </location>
</feature>
<dbReference type="Gene3D" id="1.20.5.170">
    <property type="match status" value="1"/>
</dbReference>
<dbReference type="PROSITE" id="PS00036">
    <property type="entry name" value="BZIP_BASIC"/>
    <property type="match status" value="1"/>
</dbReference>
<feature type="region of interest" description="Disordered" evidence="8">
    <location>
        <begin position="332"/>
        <end position="364"/>
    </location>
</feature>
<dbReference type="InterPro" id="IPR004827">
    <property type="entry name" value="bZIP"/>
</dbReference>
<keyword evidence="11" id="KW-1185">Reference proteome</keyword>
<dbReference type="FunFam" id="1.10.238.100:FF:000002">
    <property type="entry name" value="AP-1-like transcription factor"/>
    <property type="match status" value="1"/>
</dbReference>
<feature type="compositionally biased region" description="Polar residues" evidence="8">
    <location>
        <begin position="144"/>
        <end position="159"/>
    </location>
</feature>
<evidence type="ECO:0000256" key="6">
    <source>
        <dbReference type="ARBA" id="ARBA00023242"/>
    </source>
</evidence>
<feature type="region of interest" description="Disordered" evidence="8">
    <location>
        <begin position="178"/>
        <end position="217"/>
    </location>
</feature>
<feature type="region of interest" description="Disordered" evidence="8">
    <location>
        <begin position="390"/>
        <end position="412"/>
    </location>
</feature>
<dbReference type="InterPro" id="IPR013910">
    <property type="entry name" value="TF_PAP1"/>
</dbReference>
<evidence type="ECO:0000256" key="1">
    <source>
        <dbReference type="ARBA" id="ARBA00004123"/>
    </source>
</evidence>
<evidence type="ECO:0000256" key="5">
    <source>
        <dbReference type="ARBA" id="ARBA00023163"/>
    </source>
</evidence>
<evidence type="ECO:0000313" key="11">
    <source>
        <dbReference type="Proteomes" id="UP000644660"/>
    </source>
</evidence>
<dbReference type="InterPro" id="IPR046347">
    <property type="entry name" value="bZIP_sf"/>
</dbReference>
<dbReference type="Gene3D" id="1.10.238.100">
    <property type="entry name" value="YAP1 redox domain. Chain B"/>
    <property type="match status" value="1"/>
</dbReference>
<dbReference type="SUPFAM" id="SSF57959">
    <property type="entry name" value="Leucine zipper domain"/>
    <property type="match status" value="1"/>
</dbReference>
<evidence type="ECO:0000256" key="8">
    <source>
        <dbReference type="SAM" id="MobiDB-lite"/>
    </source>
</evidence>
<dbReference type="Pfam" id="PF08601">
    <property type="entry name" value="PAP1"/>
    <property type="match status" value="1"/>
</dbReference>
<evidence type="ECO:0000313" key="10">
    <source>
        <dbReference type="EMBL" id="CAB4256345.1"/>
    </source>
</evidence>
<dbReference type="GO" id="GO:0090575">
    <property type="term" value="C:RNA polymerase II transcription regulator complex"/>
    <property type="evidence" value="ECO:0007669"/>
    <property type="project" value="TreeGrafter"/>
</dbReference>
<feature type="compositionally biased region" description="Low complexity" evidence="8">
    <location>
        <begin position="275"/>
        <end position="285"/>
    </location>
</feature>
<gene>
    <name evidence="10" type="ORF">KABA2_09S02530</name>
</gene>
<feature type="compositionally biased region" description="Polar residues" evidence="8">
    <location>
        <begin position="434"/>
        <end position="484"/>
    </location>
</feature>
<keyword evidence="4" id="KW-0238">DNA-binding</keyword>
<dbReference type="Pfam" id="PF00170">
    <property type="entry name" value="bZIP_1"/>
    <property type="match status" value="1"/>
</dbReference>
<keyword evidence="6" id="KW-0539">Nucleus</keyword>
<dbReference type="GeneID" id="64859418"/>
<dbReference type="SUPFAM" id="SSF111430">
    <property type="entry name" value="YAP1 redox domain"/>
    <property type="match status" value="1"/>
</dbReference>
<feature type="region of interest" description="Disordered" evidence="8">
    <location>
        <begin position="434"/>
        <end position="534"/>
    </location>
</feature>
<dbReference type="EMBL" id="CAEFZW010000009">
    <property type="protein sequence ID" value="CAB4256345.1"/>
    <property type="molecule type" value="Genomic_DNA"/>
</dbReference>
<dbReference type="GO" id="GO:0000976">
    <property type="term" value="F:transcription cis-regulatory region binding"/>
    <property type="evidence" value="ECO:0007669"/>
    <property type="project" value="InterPro"/>
</dbReference>
<evidence type="ECO:0000256" key="7">
    <source>
        <dbReference type="SAM" id="Coils"/>
    </source>
</evidence>
<feature type="region of interest" description="Disordered" evidence="8">
    <location>
        <begin position="275"/>
        <end position="299"/>
    </location>
</feature>
<dbReference type="GO" id="GO:0001228">
    <property type="term" value="F:DNA-binding transcription activator activity, RNA polymerase II-specific"/>
    <property type="evidence" value="ECO:0007669"/>
    <property type="project" value="TreeGrafter"/>
</dbReference>
<comment type="caution">
    <text evidence="10">The sequence shown here is derived from an EMBL/GenBank/DDBJ whole genome shotgun (WGS) entry which is preliminary data.</text>
</comment>
<dbReference type="PROSITE" id="PS50217">
    <property type="entry name" value="BZIP"/>
    <property type="match status" value="1"/>
</dbReference>
<keyword evidence="7" id="KW-0175">Coiled coil</keyword>
<dbReference type="InterPro" id="IPR023167">
    <property type="entry name" value="Yap1_redox_dom_sf"/>
</dbReference>
<dbReference type="SMART" id="SM00338">
    <property type="entry name" value="BRLZ"/>
    <property type="match status" value="1"/>
</dbReference>
<dbReference type="FunFam" id="1.20.5.170:FF:000067">
    <property type="entry name" value="BZIP transcription factor"/>
    <property type="match status" value="1"/>
</dbReference>
<feature type="compositionally biased region" description="Low complexity" evidence="8">
    <location>
        <begin position="244"/>
        <end position="256"/>
    </location>
</feature>
<feature type="region of interest" description="Disordered" evidence="8">
    <location>
        <begin position="237"/>
        <end position="256"/>
    </location>
</feature>
<keyword evidence="5" id="KW-0804">Transcription</keyword>
<evidence type="ECO:0000259" key="9">
    <source>
        <dbReference type="PROSITE" id="PS50217"/>
    </source>
</evidence>
<feature type="domain" description="BZIP" evidence="9">
    <location>
        <begin position="59"/>
        <end position="122"/>
    </location>
</feature>
<feature type="region of interest" description="Disordered" evidence="8">
    <location>
        <begin position="1"/>
        <end position="70"/>
    </location>
</feature>
<dbReference type="RefSeq" id="XP_041408189.1">
    <property type="nucleotide sequence ID" value="XM_041552255.1"/>
</dbReference>
<dbReference type="PANTHER" id="PTHR40621">
    <property type="entry name" value="TRANSCRIPTION FACTOR KAPC-RELATED"/>
    <property type="match status" value="1"/>
</dbReference>
<feature type="compositionally biased region" description="Polar residues" evidence="8">
    <location>
        <begin position="196"/>
        <end position="212"/>
    </location>
</feature>
<keyword evidence="3" id="KW-0805">Transcription regulation</keyword>
<dbReference type="CDD" id="cd14688">
    <property type="entry name" value="bZIP_YAP"/>
    <property type="match status" value="1"/>
</dbReference>
<dbReference type="AlphaFoldDB" id="A0A8H2VJ74"/>
<evidence type="ECO:0000256" key="4">
    <source>
        <dbReference type="ARBA" id="ARBA00023125"/>
    </source>
</evidence>
<feature type="compositionally biased region" description="Low complexity" evidence="8">
    <location>
        <begin position="403"/>
        <end position="412"/>
    </location>
</feature>
<dbReference type="GO" id="GO:0005737">
    <property type="term" value="C:cytoplasm"/>
    <property type="evidence" value="ECO:0007669"/>
    <property type="project" value="UniProtKB-SubCell"/>
</dbReference>
<sequence length="601" mass="66499">MSTTAAKRPLVIAGDNVSVETGDRIIDHDEQDEGNTTSSAKKSHHSEKNSKNSKTPLDEDTKNKRTAQNRAAQRAFRERKEKKMKELEEKVNHLQDIHKQSEIESEFLRGQLFTLVKELKKFRPETSNDSEVLNYLAQHEVNDKNLTSSLTPTENYNSDSSKEVQLKNNIEQKKNFSFSYPFNSKNSNSNNIPSPDGSSTYSSPNQNSTISKSNDESKFLTNNNNFFSNDFGSINSPQNSIAKNNNNTSTTEASTPSMNWLDNIFYNDNMFNQQVNGMSNNNNSNRKPSSVASLGNPANYDSNMLSNEFNFDEQFDEQVTDFCVKMNQVCGTRENPVPKTTSPSDLSSTNTPQNILTSDSMTNTNITIPSSVGSMSKKLSFGEIGYNNGSSNNNSSPAVQGATTTSNITSGSNTVANIPFINDALAFPTEANDLMNQPRLNNDTPESLDNFKPSSNTNSNFDTSQFFRTPGSTGMNNDIFNQFLQDDDDENNSDNERNPLDDLINEEPSVAPKSTDKLSLKPNPSNVIDEDDDDTNAVVPSKDGDLLKCSEIWDRITSHPKYSDIDIDGLCGELMSKAKCSERGVVVNASDVQLALSKHMA</sequence>
<feature type="compositionally biased region" description="Polar residues" evidence="8">
    <location>
        <begin position="338"/>
        <end position="364"/>
    </location>
</feature>
<accession>A0A8H2VJ74</accession>
<feature type="compositionally biased region" description="Low complexity" evidence="8">
    <location>
        <begin position="178"/>
        <end position="195"/>
    </location>
</feature>
<evidence type="ECO:0000256" key="3">
    <source>
        <dbReference type="ARBA" id="ARBA00023015"/>
    </source>
</evidence>
<dbReference type="PANTHER" id="PTHR40621:SF6">
    <property type="entry name" value="AP-1-LIKE TRANSCRIPTION FACTOR YAP1-RELATED"/>
    <property type="match status" value="1"/>
</dbReference>
<organism evidence="10 11">
    <name type="scientific">Maudiozyma barnettii</name>
    <dbReference type="NCBI Taxonomy" id="61262"/>
    <lineage>
        <taxon>Eukaryota</taxon>
        <taxon>Fungi</taxon>
        <taxon>Dikarya</taxon>
        <taxon>Ascomycota</taxon>
        <taxon>Saccharomycotina</taxon>
        <taxon>Saccharomycetes</taxon>
        <taxon>Saccharomycetales</taxon>
        <taxon>Saccharomycetaceae</taxon>
        <taxon>Maudiozyma</taxon>
    </lineage>
</organism>
<name>A0A8H2VJ74_9SACH</name>
<protein>
    <submittedName>
        <fullName evidence="10">Similar to Saccharomyces cerevisiae YDR423C CAD1 AP-1-like basic leucine zipper (BZIP) transcriptional activator involved in stress responses, iron metabolism, and pleiotropic drug resistance</fullName>
    </submittedName>
</protein>
<proteinExistence type="predicted"/>